<dbReference type="Pfam" id="PF13676">
    <property type="entry name" value="TIR_2"/>
    <property type="match status" value="1"/>
</dbReference>
<dbReference type="PROSITE" id="PS50835">
    <property type="entry name" value="IG_LIKE"/>
    <property type="match status" value="1"/>
</dbReference>
<feature type="transmembrane region" description="Helical" evidence="5">
    <location>
        <begin position="20"/>
        <end position="40"/>
    </location>
</feature>
<evidence type="ECO:0000259" key="7">
    <source>
        <dbReference type="PROSITE" id="PS50835"/>
    </source>
</evidence>
<dbReference type="SUPFAM" id="SSF48726">
    <property type="entry name" value="Immunoglobulin"/>
    <property type="match status" value="1"/>
</dbReference>
<dbReference type="AlphaFoldDB" id="A0A9Q1H395"/>
<dbReference type="PANTHER" id="PTHR11890:SF44">
    <property type="entry name" value="X-LINKED INTERLEUKIN-1 RECEPTOR ACCESSORY PROTEIN-LIKE 2"/>
    <property type="match status" value="1"/>
</dbReference>
<sequence>MQGLLKVSVQSPAGTIRWRLMAYSTQTIVTLWIVSFFMLVNATCSNDELKFEEAGYTTKDFAIIDFHKEISLCVVPSKFDTCNIQWYKDGKRLLSDDNIIFLNNGQILKIFKIGASDAGNYSCSVSNGNQQISRSLMLVTYVDYDGPPLNTQYSLCQFADTEVGADHVSATCKFYIETDPGEVVCDWNKQNTSAPKGSEEEWLPLWWTLPDNKYDDRHCSENPDLPVCEYETLSKVSMSHTLIASSVFADGKIYDAYISHTDNDTQFVLCLKRQLERKGYNVYVAAVDTIPGGGTLDQIAKALVESRRFIMVLSSSYMEANFAAYEVTQFVEQVSHYKNEIISIVFKNTKVEAENCRTILKHVLQVSRVVRWPELLYDQVTEQGPAAGTDTYRNLEEQAPNSQYMEETFKRKVYKELLLGMPPKPKVSISEQNGHVNTILTDSFRMNGDHLDNL</sequence>
<reference evidence="8" key="1">
    <citation type="submission" date="2021-10" db="EMBL/GenBank/DDBJ databases">
        <title>Tropical sea cucumber genome reveals ecological adaptation and Cuvierian tubules defense mechanism.</title>
        <authorList>
            <person name="Chen T."/>
        </authorList>
    </citation>
    <scope>NUCLEOTIDE SEQUENCE</scope>
    <source>
        <strain evidence="8">Nanhai2018</strain>
        <tissue evidence="8">Muscle</tissue>
    </source>
</reference>
<comment type="similarity">
    <text evidence="1">Belongs to the interleukin-1 receptor family.</text>
</comment>
<accession>A0A9Q1H395</accession>
<dbReference type="InterPro" id="IPR015621">
    <property type="entry name" value="IL-1_rcpt_fam"/>
</dbReference>
<evidence type="ECO:0000256" key="1">
    <source>
        <dbReference type="ARBA" id="ARBA00009752"/>
    </source>
</evidence>
<dbReference type="CDD" id="cd00096">
    <property type="entry name" value="Ig"/>
    <property type="match status" value="1"/>
</dbReference>
<dbReference type="InterPro" id="IPR035897">
    <property type="entry name" value="Toll_tir_struct_dom_sf"/>
</dbReference>
<keyword evidence="2" id="KW-1015">Disulfide bond</keyword>
<feature type="domain" description="TIR" evidence="6">
    <location>
        <begin position="252"/>
        <end position="417"/>
    </location>
</feature>
<evidence type="ECO:0000256" key="4">
    <source>
        <dbReference type="ARBA" id="ARBA00023319"/>
    </source>
</evidence>
<evidence type="ECO:0000313" key="9">
    <source>
        <dbReference type="Proteomes" id="UP001152320"/>
    </source>
</evidence>
<feature type="domain" description="Ig-like" evidence="7">
    <location>
        <begin position="73"/>
        <end position="139"/>
    </location>
</feature>
<dbReference type="Proteomes" id="UP001152320">
    <property type="component" value="Chromosome 13"/>
</dbReference>
<dbReference type="InterPro" id="IPR007110">
    <property type="entry name" value="Ig-like_dom"/>
</dbReference>
<evidence type="ECO:0000256" key="5">
    <source>
        <dbReference type="SAM" id="Phobius"/>
    </source>
</evidence>
<dbReference type="OrthoDB" id="6075577at2759"/>
<dbReference type="InterPro" id="IPR013783">
    <property type="entry name" value="Ig-like_fold"/>
</dbReference>
<gene>
    <name evidence="8" type="ORF">HOLleu_27478</name>
</gene>
<dbReference type="SUPFAM" id="SSF52200">
    <property type="entry name" value="Toll/Interleukin receptor TIR domain"/>
    <property type="match status" value="1"/>
</dbReference>
<organism evidence="8 9">
    <name type="scientific">Holothuria leucospilota</name>
    <name type="common">Black long sea cucumber</name>
    <name type="synonym">Mertensiothuria leucospilota</name>
    <dbReference type="NCBI Taxonomy" id="206669"/>
    <lineage>
        <taxon>Eukaryota</taxon>
        <taxon>Metazoa</taxon>
        <taxon>Echinodermata</taxon>
        <taxon>Eleutherozoa</taxon>
        <taxon>Echinozoa</taxon>
        <taxon>Holothuroidea</taxon>
        <taxon>Aspidochirotacea</taxon>
        <taxon>Aspidochirotida</taxon>
        <taxon>Holothuriidae</taxon>
        <taxon>Holothuria</taxon>
    </lineage>
</organism>
<dbReference type="Pfam" id="PF13927">
    <property type="entry name" value="Ig_3"/>
    <property type="match status" value="1"/>
</dbReference>
<comment type="caution">
    <text evidence="8">The sequence shown here is derived from an EMBL/GenBank/DDBJ whole genome shotgun (WGS) entry which is preliminary data.</text>
</comment>
<keyword evidence="3" id="KW-0325">Glycoprotein</keyword>
<evidence type="ECO:0000256" key="3">
    <source>
        <dbReference type="ARBA" id="ARBA00023180"/>
    </source>
</evidence>
<dbReference type="EMBL" id="JAIZAY010000013">
    <property type="protein sequence ID" value="KAJ8030930.1"/>
    <property type="molecule type" value="Genomic_DNA"/>
</dbReference>
<dbReference type="Gene3D" id="2.60.40.10">
    <property type="entry name" value="Immunoglobulins"/>
    <property type="match status" value="1"/>
</dbReference>
<evidence type="ECO:0000313" key="8">
    <source>
        <dbReference type="EMBL" id="KAJ8030930.1"/>
    </source>
</evidence>
<dbReference type="InterPro" id="IPR036179">
    <property type="entry name" value="Ig-like_dom_sf"/>
</dbReference>
<dbReference type="PANTHER" id="PTHR11890">
    <property type="entry name" value="INTERLEUKIN-1 RECEPTOR FAMILY MEMBER"/>
    <property type="match status" value="1"/>
</dbReference>
<keyword evidence="5" id="KW-1133">Transmembrane helix</keyword>
<evidence type="ECO:0000256" key="2">
    <source>
        <dbReference type="ARBA" id="ARBA00023157"/>
    </source>
</evidence>
<keyword evidence="8" id="KW-0675">Receptor</keyword>
<dbReference type="InterPro" id="IPR000157">
    <property type="entry name" value="TIR_dom"/>
</dbReference>
<keyword evidence="5" id="KW-0472">Membrane</keyword>
<dbReference type="Gene3D" id="3.40.50.10140">
    <property type="entry name" value="Toll/interleukin-1 receptor homology (TIR) domain"/>
    <property type="match status" value="1"/>
</dbReference>
<keyword evidence="4" id="KW-0393">Immunoglobulin domain</keyword>
<protein>
    <submittedName>
        <fullName evidence="8">Interleukin-18 receptor 1</fullName>
    </submittedName>
</protein>
<dbReference type="GO" id="GO:0007165">
    <property type="term" value="P:signal transduction"/>
    <property type="evidence" value="ECO:0007669"/>
    <property type="project" value="InterPro"/>
</dbReference>
<dbReference type="SMART" id="SM00255">
    <property type="entry name" value="TIR"/>
    <property type="match status" value="1"/>
</dbReference>
<keyword evidence="5" id="KW-0812">Transmembrane</keyword>
<evidence type="ECO:0000259" key="6">
    <source>
        <dbReference type="PROSITE" id="PS50104"/>
    </source>
</evidence>
<keyword evidence="9" id="KW-1185">Reference proteome</keyword>
<name>A0A9Q1H395_HOLLE</name>
<proteinExistence type="inferred from homology"/>
<dbReference type="PROSITE" id="PS50104">
    <property type="entry name" value="TIR"/>
    <property type="match status" value="1"/>
</dbReference>